<dbReference type="Gene3D" id="3.10.180.10">
    <property type="entry name" value="2,3-Dihydroxybiphenyl 1,2-Dioxygenase, domain 1"/>
    <property type="match status" value="2"/>
</dbReference>
<dbReference type="PANTHER" id="PTHR33993">
    <property type="entry name" value="GLYOXALASE-RELATED"/>
    <property type="match status" value="1"/>
</dbReference>
<feature type="domain" description="VOC" evidence="1">
    <location>
        <begin position="11"/>
        <end position="129"/>
    </location>
</feature>
<dbReference type="InterPro" id="IPR004360">
    <property type="entry name" value="Glyas_Fos-R_dOase_dom"/>
</dbReference>
<evidence type="ECO:0000259" key="1">
    <source>
        <dbReference type="PROSITE" id="PS51819"/>
    </source>
</evidence>
<dbReference type="KEGG" id="svp:Pan189_08140"/>
<dbReference type="Pfam" id="PF00903">
    <property type="entry name" value="Glyoxalase"/>
    <property type="match status" value="2"/>
</dbReference>
<dbReference type="InterPro" id="IPR037523">
    <property type="entry name" value="VOC_core"/>
</dbReference>
<sequence>MGLRTQFDAGIFCWIDLMAHEIEGAKRFYSEVFGWSAEDQDTQGGPPYVMFRHGEHSVAGLGEMPEEMKSGGMPPVWNSYISVGDAEAVAAKATELGGTVTMPLMQVMTAGRMAGIQDPTGAYFFIWEPQEHFGAELVNQTGAWGWNELATRDIETALKFYGELFGWTYESSSGAMSRYEIIHHAGRMNGGIMAMTEAWGDAPPNWSVYVTVDDVPSVVAKVREAGGGVIAEPFDMDVGTIAVVTDPQGAAFNVIRTNEEPDE</sequence>
<dbReference type="SUPFAM" id="SSF54593">
    <property type="entry name" value="Glyoxalase/Bleomycin resistance protein/Dihydroxybiphenyl dioxygenase"/>
    <property type="match status" value="2"/>
</dbReference>
<dbReference type="RefSeq" id="WP_310821052.1">
    <property type="nucleotide sequence ID" value="NZ_CP036268.1"/>
</dbReference>
<dbReference type="PANTHER" id="PTHR33993:SF14">
    <property type="entry name" value="GB|AAF24581.1"/>
    <property type="match status" value="1"/>
</dbReference>
<gene>
    <name evidence="2" type="ORF">Pan189_08140</name>
</gene>
<proteinExistence type="predicted"/>
<feature type="domain" description="VOC" evidence="1">
    <location>
        <begin position="143"/>
        <end position="257"/>
    </location>
</feature>
<dbReference type="PROSITE" id="PS51819">
    <property type="entry name" value="VOC"/>
    <property type="match status" value="2"/>
</dbReference>
<dbReference type="CDD" id="cd07247">
    <property type="entry name" value="SgaA_N_like"/>
    <property type="match status" value="2"/>
</dbReference>
<accession>A0A517QXX3</accession>
<name>A0A517QXX3_9PLAN</name>
<dbReference type="AlphaFoldDB" id="A0A517QXX3"/>
<protein>
    <submittedName>
        <fullName evidence="2">27 kDa antigen Cfp30B</fullName>
    </submittedName>
</protein>
<dbReference type="InterPro" id="IPR052164">
    <property type="entry name" value="Anthracycline_SecMetBiosynth"/>
</dbReference>
<reference evidence="2 3" key="1">
    <citation type="submission" date="2019-02" db="EMBL/GenBank/DDBJ databases">
        <title>Deep-cultivation of Planctomycetes and their phenomic and genomic characterization uncovers novel biology.</title>
        <authorList>
            <person name="Wiegand S."/>
            <person name="Jogler M."/>
            <person name="Boedeker C."/>
            <person name="Pinto D."/>
            <person name="Vollmers J."/>
            <person name="Rivas-Marin E."/>
            <person name="Kohn T."/>
            <person name="Peeters S.H."/>
            <person name="Heuer A."/>
            <person name="Rast P."/>
            <person name="Oberbeckmann S."/>
            <person name="Bunk B."/>
            <person name="Jeske O."/>
            <person name="Meyerdierks A."/>
            <person name="Storesund J.E."/>
            <person name="Kallscheuer N."/>
            <person name="Luecker S."/>
            <person name="Lage O.M."/>
            <person name="Pohl T."/>
            <person name="Merkel B.J."/>
            <person name="Hornburger P."/>
            <person name="Mueller R.-W."/>
            <person name="Bruemmer F."/>
            <person name="Labrenz M."/>
            <person name="Spormann A.M."/>
            <person name="Op den Camp H."/>
            <person name="Overmann J."/>
            <person name="Amann R."/>
            <person name="Jetten M.S.M."/>
            <person name="Mascher T."/>
            <person name="Medema M.H."/>
            <person name="Devos D.P."/>
            <person name="Kaster A.-K."/>
            <person name="Ovreas L."/>
            <person name="Rohde M."/>
            <person name="Galperin M.Y."/>
            <person name="Jogler C."/>
        </authorList>
    </citation>
    <scope>NUCLEOTIDE SEQUENCE [LARGE SCALE GENOMIC DNA]</scope>
    <source>
        <strain evidence="2 3">Pan189</strain>
    </source>
</reference>
<evidence type="ECO:0000313" key="2">
    <source>
        <dbReference type="EMBL" id="QDT36457.1"/>
    </source>
</evidence>
<dbReference type="Proteomes" id="UP000317318">
    <property type="component" value="Chromosome"/>
</dbReference>
<organism evidence="2 3">
    <name type="scientific">Stratiformator vulcanicus</name>
    <dbReference type="NCBI Taxonomy" id="2527980"/>
    <lineage>
        <taxon>Bacteria</taxon>
        <taxon>Pseudomonadati</taxon>
        <taxon>Planctomycetota</taxon>
        <taxon>Planctomycetia</taxon>
        <taxon>Planctomycetales</taxon>
        <taxon>Planctomycetaceae</taxon>
        <taxon>Stratiformator</taxon>
    </lineage>
</organism>
<evidence type="ECO:0000313" key="3">
    <source>
        <dbReference type="Proteomes" id="UP000317318"/>
    </source>
</evidence>
<dbReference type="InterPro" id="IPR029068">
    <property type="entry name" value="Glyas_Bleomycin-R_OHBP_Dase"/>
</dbReference>
<dbReference type="EMBL" id="CP036268">
    <property type="protein sequence ID" value="QDT36457.1"/>
    <property type="molecule type" value="Genomic_DNA"/>
</dbReference>
<keyword evidence="3" id="KW-1185">Reference proteome</keyword>